<dbReference type="Pfam" id="PF00069">
    <property type="entry name" value="Pkinase"/>
    <property type="match status" value="1"/>
</dbReference>
<evidence type="ECO:0000256" key="5">
    <source>
        <dbReference type="ARBA" id="ARBA00022527"/>
    </source>
</evidence>
<evidence type="ECO:0000256" key="2">
    <source>
        <dbReference type="ARBA" id="ARBA00005926"/>
    </source>
</evidence>
<comment type="catalytic activity">
    <reaction evidence="11">
        <text>L-threonyl-[protein] + ATP = O-phospho-L-threonyl-[protein] + ADP + H(+)</text>
        <dbReference type="Rhea" id="RHEA:46608"/>
        <dbReference type="Rhea" id="RHEA-COMP:11060"/>
        <dbReference type="Rhea" id="RHEA-COMP:11605"/>
        <dbReference type="ChEBI" id="CHEBI:15378"/>
        <dbReference type="ChEBI" id="CHEBI:30013"/>
        <dbReference type="ChEBI" id="CHEBI:30616"/>
        <dbReference type="ChEBI" id="CHEBI:61977"/>
        <dbReference type="ChEBI" id="CHEBI:456216"/>
        <dbReference type="EC" id="2.7.11.1"/>
    </reaction>
</comment>
<evidence type="ECO:0000256" key="3">
    <source>
        <dbReference type="ARBA" id="ARBA00012513"/>
    </source>
</evidence>
<gene>
    <name evidence="17" type="primary">LOC108052513</name>
</gene>
<dbReference type="GO" id="GO:0016055">
    <property type="term" value="P:Wnt signaling pathway"/>
    <property type="evidence" value="ECO:0007669"/>
    <property type="project" value="UniProtKB-KW"/>
</dbReference>
<evidence type="ECO:0000256" key="9">
    <source>
        <dbReference type="ARBA" id="ARBA00022777"/>
    </source>
</evidence>
<dbReference type="GO" id="GO:0005737">
    <property type="term" value="C:cytoplasm"/>
    <property type="evidence" value="ECO:0007669"/>
    <property type="project" value="UniProtKB-SubCell"/>
</dbReference>
<dbReference type="InterPro" id="IPR008271">
    <property type="entry name" value="Ser/Thr_kinase_AS"/>
</dbReference>
<accession>A0A6P4FIT2</accession>
<evidence type="ECO:0000256" key="8">
    <source>
        <dbReference type="ARBA" id="ARBA00022741"/>
    </source>
</evidence>
<evidence type="ECO:0000256" key="14">
    <source>
        <dbReference type="RuleBase" id="RU000304"/>
    </source>
</evidence>
<dbReference type="PROSITE" id="PS00107">
    <property type="entry name" value="PROTEIN_KINASE_ATP"/>
    <property type="match status" value="1"/>
</dbReference>
<sequence length="441" mass="50011">MQRRERQASGGGPQTTTAGPSAGNVANATTALAGGKSSSNNMYSTRQSVSTTTGVLMVGPNFRVGKKIGCGNFGELRLGKNLYNNEHVAIKMEPMKSKAPQLHLEYRFYKLLGSHADNAPDGIPRIYHLGTCGGRYNAMVLELLGLSLEDLFNICARKFSLKTVLMIAKQLLHRIEYVHSRHLIYRDVKPENFLIGRTSTKREKIIHIIDFGLAKEYIDLDTNRHIPYREHKSLTGTARYMSINTHMGREQSRRDDLEALGHMFMYFLRGSLPWQGLKADTLKERYQKIGDTKRATPIEVLCDGHPEEFATYLRYVRRLDFFETPDYDFLRRLFQDLFDRKGYTDEGEFDWTGKTMSTPVGSLQTGHEVIISPNKDRHNVTAKVVSSTNGELNPDDPTAGHSNTPITQQPEVEVVDETNGSLYSRCCCFFKRKKKKSTRQK</sequence>
<evidence type="ECO:0000256" key="15">
    <source>
        <dbReference type="SAM" id="MobiDB-lite"/>
    </source>
</evidence>
<dbReference type="SMART" id="SM00220">
    <property type="entry name" value="S_TKc"/>
    <property type="match status" value="1"/>
</dbReference>
<dbReference type="PROSITE" id="PS50011">
    <property type="entry name" value="PROTEIN_KINASE_DOM"/>
    <property type="match status" value="1"/>
</dbReference>
<dbReference type="GO" id="GO:0005524">
    <property type="term" value="F:ATP binding"/>
    <property type="evidence" value="ECO:0007669"/>
    <property type="project" value="UniProtKB-UniRule"/>
</dbReference>
<feature type="domain" description="Protein kinase" evidence="16">
    <location>
        <begin position="62"/>
        <end position="352"/>
    </location>
</feature>
<evidence type="ECO:0000256" key="7">
    <source>
        <dbReference type="ARBA" id="ARBA00022687"/>
    </source>
</evidence>
<dbReference type="FunFam" id="1.10.510.10:FF:000703">
    <property type="entry name" value="Casein kinase I gamma"/>
    <property type="match status" value="1"/>
</dbReference>
<evidence type="ECO:0000313" key="17">
    <source>
        <dbReference type="RefSeq" id="XP_016990405.1"/>
    </source>
</evidence>
<organism evidence="17">
    <name type="scientific">Drosophila rhopaloa</name>
    <name type="common">Fruit fly</name>
    <dbReference type="NCBI Taxonomy" id="1041015"/>
    <lineage>
        <taxon>Eukaryota</taxon>
        <taxon>Metazoa</taxon>
        <taxon>Ecdysozoa</taxon>
        <taxon>Arthropoda</taxon>
        <taxon>Hexapoda</taxon>
        <taxon>Insecta</taxon>
        <taxon>Pterygota</taxon>
        <taxon>Neoptera</taxon>
        <taxon>Endopterygota</taxon>
        <taxon>Diptera</taxon>
        <taxon>Brachycera</taxon>
        <taxon>Muscomorpha</taxon>
        <taxon>Ephydroidea</taxon>
        <taxon>Drosophilidae</taxon>
        <taxon>Drosophila</taxon>
        <taxon>Sophophora</taxon>
    </lineage>
</organism>
<evidence type="ECO:0000256" key="4">
    <source>
        <dbReference type="ARBA" id="ARBA00022490"/>
    </source>
</evidence>
<dbReference type="CDD" id="cd14126">
    <property type="entry name" value="STKc_CK1_gamma"/>
    <property type="match status" value="1"/>
</dbReference>
<feature type="region of interest" description="Disordered" evidence="15">
    <location>
        <begin position="1"/>
        <end position="26"/>
    </location>
</feature>
<dbReference type="OrthoDB" id="5800476at2759"/>
<dbReference type="InterPro" id="IPR017441">
    <property type="entry name" value="Protein_kinase_ATP_BS"/>
</dbReference>
<dbReference type="PANTHER" id="PTHR11909">
    <property type="entry name" value="CASEIN KINASE-RELATED"/>
    <property type="match status" value="1"/>
</dbReference>
<dbReference type="GO" id="GO:0004674">
    <property type="term" value="F:protein serine/threonine kinase activity"/>
    <property type="evidence" value="ECO:0007669"/>
    <property type="project" value="UniProtKB-KW"/>
</dbReference>
<feature type="region of interest" description="Disordered" evidence="15">
    <location>
        <begin position="385"/>
        <end position="413"/>
    </location>
</feature>
<keyword evidence="10 13" id="KW-0067">ATP-binding</keyword>
<keyword evidence="7" id="KW-0879">Wnt signaling pathway</keyword>
<dbReference type="InterPro" id="IPR011009">
    <property type="entry name" value="Kinase-like_dom_sf"/>
</dbReference>
<dbReference type="InterPro" id="IPR000719">
    <property type="entry name" value="Prot_kinase_dom"/>
</dbReference>
<evidence type="ECO:0000256" key="11">
    <source>
        <dbReference type="ARBA" id="ARBA00047899"/>
    </source>
</evidence>
<keyword evidence="8 13" id="KW-0547">Nucleotide-binding</keyword>
<keyword evidence="5 14" id="KW-0723">Serine/threonine-protein kinase</keyword>
<evidence type="ECO:0000256" key="13">
    <source>
        <dbReference type="PROSITE-ProRule" id="PRU10141"/>
    </source>
</evidence>
<reference evidence="17" key="1">
    <citation type="submission" date="2025-08" db="UniProtKB">
        <authorList>
            <consortium name="RefSeq"/>
        </authorList>
    </citation>
    <scope>IDENTIFICATION</scope>
</reference>
<dbReference type="InterPro" id="IPR022247">
    <property type="entry name" value="Casein_kinase-1_gamma_C"/>
</dbReference>
<comment type="subcellular location">
    <subcellularLocation>
        <location evidence="1">Cytoplasm</location>
    </subcellularLocation>
</comment>
<keyword evidence="9 17" id="KW-0418">Kinase</keyword>
<dbReference type="EC" id="2.7.11.1" evidence="3"/>
<proteinExistence type="inferred from homology"/>
<dbReference type="InterPro" id="IPR050235">
    <property type="entry name" value="CK1_Ser-Thr_kinase"/>
</dbReference>
<feature type="compositionally biased region" description="Polar residues" evidence="15">
    <location>
        <begin position="14"/>
        <end position="26"/>
    </location>
</feature>
<keyword evidence="4" id="KW-0963">Cytoplasm</keyword>
<dbReference type="GO" id="GO:0071944">
    <property type="term" value="C:cell periphery"/>
    <property type="evidence" value="ECO:0007669"/>
    <property type="project" value="UniProtKB-ARBA"/>
</dbReference>
<feature type="compositionally biased region" description="Polar residues" evidence="15">
    <location>
        <begin position="400"/>
        <end position="410"/>
    </location>
</feature>
<evidence type="ECO:0000256" key="1">
    <source>
        <dbReference type="ARBA" id="ARBA00004496"/>
    </source>
</evidence>
<evidence type="ECO:0000256" key="12">
    <source>
        <dbReference type="ARBA" id="ARBA00048679"/>
    </source>
</evidence>
<dbReference type="RefSeq" id="XP_016990405.1">
    <property type="nucleotide sequence ID" value="XM_017134916.1"/>
</dbReference>
<keyword evidence="6" id="KW-0808">Transferase</keyword>
<protein>
    <recommendedName>
        <fullName evidence="3">non-specific serine/threonine protein kinase</fullName>
        <ecNumber evidence="3">2.7.11.1</ecNumber>
    </recommendedName>
</protein>
<evidence type="ECO:0000259" key="16">
    <source>
        <dbReference type="PROSITE" id="PS50011"/>
    </source>
</evidence>
<feature type="binding site" evidence="13">
    <location>
        <position position="91"/>
    </location>
    <ligand>
        <name>ATP</name>
        <dbReference type="ChEBI" id="CHEBI:30616"/>
    </ligand>
</feature>
<comment type="similarity">
    <text evidence="2">Belongs to the protein kinase superfamily. CK1 Ser/Thr protein kinase family. Casein kinase I subfamily.</text>
</comment>
<dbReference type="GO" id="GO:0032880">
    <property type="term" value="P:regulation of protein localization"/>
    <property type="evidence" value="ECO:0007669"/>
    <property type="project" value="UniProtKB-ARBA"/>
</dbReference>
<dbReference type="PROSITE" id="PS00108">
    <property type="entry name" value="PROTEIN_KINASE_ST"/>
    <property type="match status" value="1"/>
</dbReference>
<dbReference type="SUPFAM" id="SSF56112">
    <property type="entry name" value="Protein kinase-like (PK-like)"/>
    <property type="match status" value="1"/>
</dbReference>
<dbReference type="AlphaFoldDB" id="A0A6P4FIT2"/>
<evidence type="ECO:0000256" key="6">
    <source>
        <dbReference type="ARBA" id="ARBA00022679"/>
    </source>
</evidence>
<evidence type="ECO:0000256" key="10">
    <source>
        <dbReference type="ARBA" id="ARBA00022840"/>
    </source>
</evidence>
<dbReference type="Pfam" id="PF12605">
    <property type="entry name" value="CK1gamma_C"/>
    <property type="match status" value="2"/>
</dbReference>
<dbReference type="Gene3D" id="1.10.510.10">
    <property type="entry name" value="Transferase(Phosphotransferase) domain 1"/>
    <property type="match status" value="1"/>
</dbReference>
<name>A0A6P4FIT2_DRORH</name>
<comment type="catalytic activity">
    <reaction evidence="12">
        <text>L-seryl-[protein] + ATP = O-phospho-L-seryl-[protein] + ADP + H(+)</text>
        <dbReference type="Rhea" id="RHEA:17989"/>
        <dbReference type="Rhea" id="RHEA-COMP:9863"/>
        <dbReference type="Rhea" id="RHEA-COMP:11604"/>
        <dbReference type="ChEBI" id="CHEBI:15378"/>
        <dbReference type="ChEBI" id="CHEBI:29999"/>
        <dbReference type="ChEBI" id="CHEBI:30616"/>
        <dbReference type="ChEBI" id="CHEBI:83421"/>
        <dbReference type="ChEBI" id="CHEBI:456216"/>
        <dbReference type="EC" id="2.7.11.1"/>
    </reaction>
</comment>